<dbReference type="InterPro" id="IPR013701">
    <property type="entry name" value="Lhr-like_DEAD/DEAH_assoc"/>
</dbReference>
<dbReference type="InterPro" id="IPR001650">
    <property type="entry name" value="Helicase_C-like"/>
</dbReference>
<proteinExistence type="inferred from homology"/>
<accession>A0A369AAM6</accession>
<dbReference type="SMART" id="SM00490">
    <property type="entry name" value="HELICc"/>
    <property type="match status" value="1"/>
</dbReference>
<dbReference type="PROSITE" id="PS51194">
    <property type="entry name" value="HELICASE_CTER"/>
    <property type="match status" value="1"/>
</dbReference>
<evidence type="ECO:0000313" key="12">
    <source>
        <dbReference type="EMBL" id="RCX05356.1"/>
    </source>
</evidence>
<dbReference type="GO" id="GO:0006281">
    <property type="term" value="P:DNA repair"/>
    <property type="evidence" value="ECO:0007669"/>
    <property type="project" value="UniProtKB-KW"/>
</dbReference>
<dbReference type="PIRSF" id="PIRSF037307">
    <property type="entry name" value="Lhr-like_helic_prd"/>
    <property type="match status" value="1"/>
</dbReference>
<evidence type="ECO:0000256" key="2">
    <source>
        <dbReference type="ARBA" id="ARBA00022763"/>
    </source>
</evidence>
<name>A0A369AAM6_9FLAO</name>
<dbReference type="NCBIfam" id="TIGR04121">
    <property type="entry name" value="DEXH_lig_assoc"/>
    <property type="match status" value="1"/>
</dbReference>
<evidence type="ECO:0000256" key="1">
    <source>
        <dbReference type="ARBA" id="ARBA00022741"/>
    </source>
</evidence>
<dbReference type="GO" id="GO:0005524">
    <property type="term" value="F:ATP binding"/>
    <property type="evidence" value="ECO:0007669"/>
    <property type="project" value="UniProtKB-KW"/>
</dbReference>
<dbReference type="AlphaFoldDB" id="A0A369AAM6"/>
<dbReference type="PANTHER" id="PTHR47962:SF3">
    <property type="entry name" value="LARGE ATP-DEPENDENT HELICASE-RELATED PROTEIN"/>
    <property type="match status" value="1"/>
</dbReference>
<sequence length="779" mass="87189">MVDGSSGIVNAPTGSGKTYSVLGGVLEGLKEAPAGGIKCLWITPIRALAKEIELSVGRALVGCGLPWSVGIRTGDTEPSERRMQGRAMPDVLVTTPESLHLMIAGKDALRWLSGVRFVVVDEWHELMGSKRGVLLELALSWLKVVCSGLQIWGISATIGNLEEALGVLLGSDGSKGRLIQAGVKKCIEVRPVLPDSIEVMPWAGHLGIRLLDKVVPIIMNSKSTLVFTNTRSQCEIWYQKLLEAAPELAGQIAMHHSSISREIRHWVEDALYDGQLKAVVCTSSLDLGVDFRPVETIVQIGSPKGVSRFMQRAGRSGHRPGEVSRIYFVPTHTLELVESAALREAIESNVIEPREPYVRSFDVLVQWLVTLAVGPGFRSEEVLRQVRNTHAFSSISYEEWMWCLAFVTTGGKTLEGYDEFKKVELAEDGRYVVRSRRVAMRHRLGIGAIVSDAVMRVKFLNGGFVGTIEEWFISRLKPGDVFWFGGRSLELVRVKGLDVTVRASHQKEGMVPSWMGGRMPLSAQLGKVLRMKLQEAFEDRAVDEELRLIGPLWRLQLERSTIPAADELLMEYLVDREGHHLFVYPFEGRNVHEGMASLLAWRLSLFGPMSFSIAMNDYGFELLSPDPIPIEEGLDSDVFCTEHLERDIWQSVNATEMARRKFRDIAAIAGLVFRGYPGMPVKEKHLQSSSGLIFTTLSAYEPDHLLLRQAYDEVLQFQLEQGRMYQAFERIRKSKIALKRIERPTPFCFPILVDRLRERLTTESLEQRIEKMLKDAGVG</sequence>
<feature type="domain" description="Helicase ATP-binding" evidence="10">
    <location>
        <begin position="1"/>
        <end position="176"/>
    </location>
</feature>
<dbReference type="GO" id="GO:0016887">
    <property type="term" value="F:ATP hydrolysis activity"/>
    <property type="evidence" value="ECO:0007669"/>
    <property type="project" value="TreeGrafter"/>
</dbReference>
<keyword evidence="6" id="KW-0238">DNA-binding</keyword>
<reference evidence="12 13" key="1">
    <citation type="submission" date="2018-07" db="EMBL/GenBank/DDBJ databases">
        <title>Genomic Encyclopedia of Type Strains, Phase IV (KMG-IV): sequencing the most valuable type-strain genomes for metagenomic binning, comparative biology and taxonomic classification.</title>
        <authorList>
            <person name="Goeker M."/>
        </authorList>
    </citation>
    <scope>NUCLEOTIDE SEQUENCE [LARGE SCALE GENOMIC DNA]</scope>
    <source>
        <strain evidence="12 13">DSM 21410</strain>
    </source>
</reference>
<dbReference type="Pfam" id="PF00270">
    <property type="entry name" value="DEAD"/>
    <property type="match status" value="1"/>
</dbReference>
<dbReference type="PANTHER" id="PTHR47962">
    <property type="entry name" value="ATP-DEPENDENT HELICASE LHR-RELATED-RELATED"/>
    <property type="match status" value="1"/>
</dbReference>
<feature type="domain" description="Helicase C-terminal" evidence="11">
    <location>
        <begin position="210"/>
        <end position="357"/>
    </location>
</feature>
<comment type="caution">
    <text evidence="12">The sequence shown here is derived from an EMBL/GenBank/DDBJ whole genome shotgun (WGS) entry which is preliminary data.</text>
</comment>
<dbReference type="InterPro" id="IPR014001">
    <property type="entry name" value="Helicase_ATP-bd"/>
</dbReference>
<dbReference type="EMBL" id="QPJS01000001">
    <property type="protein sequence ID" value="RCX05356.1"/>
    <property type="molecule type" value="Genomic_DNA"/>
</dbReference>
<dbReference type="InterPro" id="IPR052511">
    <property type="entry name" value="ATP-dep_Helicase"/>
</dbReference>
<evidence type="ECO:0000256" key="8">
    <source>
        <dbReference type="ARBA" id="ARBA00023235"/>
    </source>
</evidence>
<gene>
    <name evidence="12" type="ORF">DES35_101641</name>
</gene>
<dbReference type="GO" id="GO:0004386">
    <property type="term" value="F:helicase activity"/>
    <property type="evidence" value="ECO:0007669"/>
    <property type="project" value="UniProtKB-KW"/>
</dbReference>
<keyword evidence="5" id="KW-0067">ATP-binding</keyword>
<protein>
    <submittedName>
        <fullName evidence="12">ATP-dependent Lhr-like helicase</fullName>
    </submittedName>
</protein>
<dbReference type="SUPFAM" id="SSF52540">
    <property type="entry name" value="P-loop containing nucleoside triphosphate hydrolases"/>
    <property type="match status" value="1"/>
</dbReference>
<dbReference type="GO" id="GO:0003677">
    <property type="term" value="F:DNA binding"/>
    <property type="evidence" value="ECO:0007669"/>
    <property type="project" value="UniProtKB-KW"/>
</dbReference>
<keyword evidence="2" id="KW-0227">DNA damage</keyword>
<keyword evidence="7" id="KW-0234">DNA repair</keyword>
<evidence type="ECO:0000256" key="7">
    <source>
        <dbReference type="ARBA" id="ARBA00023204"/>
    </source>
</evidence>
<dbReference type="Pfam" id="PF00271">
    <property type="entry name" value="Helicase_C"/>
    <property type="match status" value="1"/>
</dbReference>
<evidence type="ECO:0000256" key="6">
    <source>
        <dbReference type="ARBA" id="ARBA00023125"/>
    </source>
</evidence>
<keyword evidence="3" id="KW-0378">Hydrolase</keyword>
<evidence type="ECO:0000313" key="13">
    <source>
        <dbReference type="Proteomes" id="UP000253517"/>
    </source>
</evidence>
<dbReference type="Pfam" id="PF19306">
    <property type="entry name" value="WHD_Lhr"/>
    <property type="match status" value="1"/>
</dbReference>
<evidence type="ECO:0000256" key="3">
    <source>
        <dbReference type="ARBA" id="ARBA00022801"/>
    </source>
</evidence>
<keyword evidence="8" id="KW-0413">Isomerase</keyword>
<dbReference type="InterPro" id="IPR045628">
    <property type="entry name" value="Lhr_WH_dom"/>
</dbReference>
<dbReference type="Pfam" id="PF08494">
    <property type="entry name" value="DEAD_assoc"/>
    <property type="match status" value="1"/>
</dbReference>
<keyword evidence="4 12" id="KW-0347">Helicase</keyword>
<evidence type="ECO:0000256" key="5">
    <source>
        <dbReference type="ARBA" id="ARBA00022840"/>
    </source>
</evidence>
<comment type="similarity">
    <text evidence="9">Belongs to the Lhr helicase family. Lhr-Core subfamily.</text>
</comment>
<evidence type="ECO:0000259" key="10">
    <source>
        <dbReference type="PROSITE" id="PS51192"/>
    </source>
</evidence>
<keyword evidence="1" id="KW-0547">Nucleotide-binding</keyword>
<keyword evidence="13" id="KW-1185">Reference proteome</keyword>
<dbReference type="SMART" id="SM00487">
    <property type="entry name" value="DEXDc"/>
    <property type="match status" value="1"/>
</dbReference>
<evidence type="ECO:0000256" key="9">
    <source>
        <dbReference type="ARBA" id="ARBA00093467"/>
    </source>
</evidence>
<organism evidence="12 13">
    <name type="scientific">Schleiferia thermophila</name>
    <dbReference type="NCBI Taxonomy" id="884107"/>
    <lineage>
        <taxon>Bacteria</taxon>
        <taxon>Pseudomonadati</taxon>
        <taxon>Bacteroidota</taxon>
        <taxon>Flavobacteriia</taxon>
        <taxon>Flavobacteriales</taxon>
        <taxon>Schleiferiaceae</taxon>
        <taxon>Schleiferia</taxon>
    </lineage>
</organism>
<dbReference type="InterPro" id="IPR027417">
    <property type="entry name" value="P-loop_NTPase"/>
</dbReference>
<dbReference type="Gene3D" id="3.40.50.300">
    <property type="entry name" value="P-loop containing nucleotide triphosphate hydrolases"/>
    <property type="match status" value="2"/>
</dbReference>
<dbReference type="InterPro" id="IPR026362">
    <property type="entry name" value="DEXH_lig_assoc"/>
</dbReference>
<dbReference type="Proteomes" id="UP000253517">
    <property type="component" value="Unassembled WGS sequence"/>
</dbReference>
<dbReference type="PROSITE" id="PS51192">
    <property type="entry name" value="HELICASE_ATP_BIND_1"/>
    <property type="match status" value="1"/>
</dbReference>
<dbReference type="InterPro" id="IPR011545">
    <property type="entry name" value="DEAD/DEAH_box_helicase_dom"/>
</dbReference>
<dbReference type="CDD" id="cd18796">
    <property type="entry name" value="SF2_C_LHR"/>
    <property type="match status" value="1"/>
</dbReference>
<evidence type="ECO:0000259" key="11">
    <source>
        <dbReference type="PROSITE" id="PS51194"/>
    </source>
</evidence>
<dbReference type="InterPro" id="IPR017170">
    <property type="entry name" value="Lhr-like"/>
</dbReference>
<evidence type="ECO:0000256" key="4">
    <source>
        <dbReference type="ARBA" id="ARBA00022806"/>
    </source>
</evidence>